<organism evidence="12 13">
    <name type="scientific">Sphingobacterium daejeonense</name>
    <dbReference type="NCBI Taxonomy" id="371142"/>
    <lineage>
        <taxon>Bacteria</taxon>
        <taxon>Pseudomonadati</taxon>
        <taxon>Bacteroidota</taxon>
        <taxon>Sphingobacteriia</taxon>
        <taxon>Sphingobacteriales</taxon>
        <taxon>Sphingobacteriaceae</taxon>
        <taxon>Sphingobacterium</taxon>
    </lineage>
</organism>
<accession>A0ABW3RJE0</accession>
<evidence type="ECO:0000256" key="2">
    <source>
        <dbReference type="ARBA" id="ARBA00004863"/>
    </source>
</evidence>
<evidence type="ECO:0000256" key="7">
    <source>
        <dbReference type="ARBA" id="ARBA00022989"/>
    </source>
</evidence>
<dbReference type="RefSeq" id="WP_380895117.1">
    <property type="nucleotide sequence ID" value="NZ_JBHTKY010000006.1"/>
</dbReference>
<evidence type="ECO:0000256" key="4">
    <source>
        <dbReference type="ARBA" id="ARBA00022428"/>
    </source>
</evidence>
<feature type="transmembrane region" description="Helical" evidence="10">
    <location>
        <begin position="210"/>
        <end position="230"/>
    </location>
</feature>
<dbReference type="InterPro" id="IPR044878">
    <property type="entry name" value="UbiA_sf"/>
</dbReference>
<evidence type="ECO:0000256" key="8">
    <source>
        <dbReference type="ARBA" id="ARBA00023002"/>
    </source>
</evidence>
<comment type="similarity">
    <text evidence="3">Belongs to the NAD(P)H dehydrogenase (quinone) family.</text>
</comment>
<dbReference type="InterPro" id="IPR026046">
    <property type="entry name" value="UBIAD1"/>
</dbReference>
<dbReference type="SUPFAM" id="SSF52218">
    <property type="entry name" value="Flavoproteins"/>
    <property type="match status" value="1"/>
</dbReference>
<dbReference type="Proteomes" id="UP001597205">
    <property type="component" value="Unassembled WGS sequence"/>
</dbReference>
<keyword evidence="7 10" id="KW-1133">Transmembrane helix</keyword>
<protein>
    <submittedName>
        <fullName evidence="12">NAD(P)H-dependent oxidoreductase</fullName>
    </submittedName>
</protein>
<feature type="transmembrane region" description="Helical" evidence="10">
    <location>
        <begin position="236"/>
        <end position="259"/>
    </location>
</feature>
<dbReference type="EMBL" id="JBHTKY010000006">
    <property type="protein sequence ID" value="MFD1165175.1"/>
    <property type="molecule type" value="Genomic_DNA"/>
</dbReference>
<feature type="transmembrane region" description="Helical" evidence="10">
    <location>
        <begin position="298"/>
        <end position="316"/>
    </location>
</feature>
<evidence type="ECO:0000256" key="6">
    <source>
        <dbReference type="ARBA" id="ARBA00022692"/>
    </source>
</evidence>
<keyword evidence="9 10" id="KW-0472">Membrane</keyword>
<keyword evidence="6 10" id="KW-0812">Transmembrane</keyword>
<evidence type="ECO:0000256" key="3">
    <source>
        <dbReference type="ARBA" id="ARBA00006252"/>
    </source>
</evidence>
<proteinExistence type="inferred from homology"/>
<comment type="caution">
    <text evidence="12">The sequence shown here is derived from an EMBL/GenBank/DDBJ whole genome shotgun (WGS) entry which is preliminary data.</text>
</comment>
<evidence type="ECO:0000256" key="10">
    <source>
        <dbReference type="SAM" id="Phobius"/>
    </source>
</evidence>
<feature type="transmembrane region" description="Helical" evidence="10">
    <location>
        <begin position="352"/>
        <end position="372"/>
    </location>
</feature>
<dbReference type="InterPro" id="IPR051545">
    <property type="entry name" value="NAD(P)H_dehydrogenase_qn"/>
</dbReference>
<dbReference type="InterPro" id="IPR029039">
    <property type="entry name" value="Flavoprotein-like_sf"/>
</dbReference>
<sequence length="504" mass="56207">MKVLVILGHPRKDSYCHAIAESYIKGAEKAGAQVEYLEVIDLDFEHNVLVASPQNQHREKDILHAQSLIKWADHLVFIYPTWWGNMPAVLKAFIDRVFVPGFAFYEIQADAFQKLLSPRTAQIITTMDTPVIIDRLINGAPSVKSLKIATLKFCGVSPVRKKILSPIKHSDQAQKDTWLEEVFELGKNLENGILTPWEKLMRKVIPWLQAIRLQFYPMTFFAYGIGAYAYRELTSSFNLLVFILGYIVLFLIEVITVFSNDYHDRETDKINRNFSTFSGGSRVLVNGVLTENSIKNSIRNLFIISCVLTVILGFLSTAPFHLVILATTVLFLIAVSYTAPPLKFSYNGWGEVVVGFTHSFAVIICGFIFQGGNIGNPFPWLLGIPLFLSIVPAIIMAGIPDYEADKQTGKGTLAVRMGKSKATGLAIGFVALSIISVLVLKQIPEINAVIGDIIYLAIGHAIWLVALLVGFMCKRDKPNRIDGIMAVSLMYILWFALVPFFGLV</sequence>
<dbReference type="Gene3D" id="3.40.50.360">
    <property type="match status" value="1"/>
</dbReference>
<keyword evidence="13" id="KW-1185">Reference proteome</keyword>
<evidence type="ECO:0000256" key="9">
    <source>
        <dbReference type="ARBA" id="ARBA00023136"/>
    </source>
</evidence>
<comment type="pathway">
    <text evidence="2">Quinol/quinone metabolism; menaquinone biosynthesis.</text>
</comment>
<name>A0ABW3RJE0_9SPHI</name>
<dbReference type="PANTHER" id="PTHR10204">
    <property type="entry name" value="NAD P H OXIDOREDUCTASE-RELATED"/>
    <property type="match status" value="1"/>
</dbReference>
<keyword evidence="8" id="KW-0560">Oxidoreductase</keyword>
<feature type="transmembrane region" description="Helical" evidence="10">
    <location>
        <begin position="484"/>
        <end position="503"/>
    </location>
</feature>
<evidence type="ECO:0000313" key="12">
    <source>
        <dbReference type="EMBL" id="MFD1165175.1"/>
    </source>
</evidence>
<evidence type="ECO:0000256" key="5">
    <source>
        <dbReference type="ARBA" id="ARBA00022475"/>
    </source>
</evidence>
<feature type="transmembrane region" description="Helical" evidence="10">
    <location>
        <begin position="378"/>
        <end position="402"/>
    </location>
</feature>
<dbReference type="PANTHER" id="PTHR10204:SF34">
    <property type="entry name" value="NAD(P)H DEHYDROGENASE [QUINONE] 1 ISOFORM 1"/>
    <property type="match status" value="1"/>
</dbReference>
<feature type="domain" description="Flavodoxin-like fold" evidence="11">
    <location>
        <begin position="1"/>
        <end position="172"/>
    </location>
</feature>
<gene>
    <name evidence="12" type="ORF">ACFQ2C_06100</name>
</gene>
<dbReference type="InterPro" id="IPR003680">
    <property type="entry name" value="Flavodoxin_fold"/>
</dbReference>
<feature type="transmembrane region" description="Helical" evidence="10">
    <location>
        <begin position="453"/>
        <end position="472"/>
    </location>
</feature>
<dbReference type="Pfam" id="PF01040">
    <property type="entry name" value="UbiA"/>
    <property type="match status" value="1"/>
</dbReference>
<evidence type="ECO:0000313" key="13">
    <source>
        <dbReference type="Proteomes" id="UP001597205"/>
    </source>
</evidence>
<keyword evidence="4" id="KW-0474">Menaquinone biosynthesis</keyword>
<reference evidence="13" key="1">
    <citation type="journal article" date="2019" name="Int. J. Syst. Evol. Microbiol.">
        <title>The Global Catalogue of Microorganisms (GCM) 10K type strain sequencing project: providing services to taxonomists for standard genome sequencing and annotation.</title>
        <authorList>
            <consortium name="The Broad Institute Genomics Platform"/>
            <consortium name="The Broad Institute Genome Sequencing Center for Infectious Disease"/>
            <person name="Wu L."/>
            <person name="Ma J."/>
        </authorList>
    </citation>
    <scope>NUCLEOTIDE SEQUENCE [LARGE SCALE GENOMIC DNA]</scope>
    <source>
        <strain evidence="13">CCUG 52468</strain>
    </source>
</reference>
<keyword evidence="5" id="KW-1003">Cell membrane</keyword>
<comment type="subcellular location">
    <subcellularLocation>
        <location evidence="1">Membrane</location>
        <topology evidence="1">Multi-pass membrane protein</topology>
    </subcellularLocation>
</comment>
<dbReference type="InterPro" id="IPR000537">
    <property type="entry name" value="UbiA_prenyltransferase"/>
</dbReference>
<evidence type="ECO:0000259" key="11">
    <source>
        <dbReference type="Pfam" id="PF02525"/>
    </source>
</evidence>
<dbReference type="CDD" id="cd13962">
    <property type="entry name" value="PT_UbiA_UBIAD1"/>
    <property type="match status" value="1"/>
</dbReference>
<evidence type="ECO:0000256" key="1">
    <source>
        <dbReference type="ARBA" id="ARBA00004141"/>
    </source>
</evidence>
<dbReference type="Gene3D" id="1.10.357.140">
    <property type="entry name" value="UbiA prenyltransferase"/>
    <property type="match status" value="1"/>
</dbReference>
<dbReference type="Pfam" id="PF02525">
    <property type="entry name" value="Flavodoxin_2"/>
    <property type="match status" value="1"/>
</dbReference>
<feature type="transmembrane region" description="Helical" evidence="10">
    <location>
        <begin position="422"/>
        <end position="441"/>
    </location>
</feature>